<dbReference type="EMBL" id="JHEG02000058">
    <property type="protein sequence ID" value="KIE09142.1"/>
    <property type="molecule type" value="Genomic_DNA"/>
</dbReference>
<dbReference type="STRING" id="1479485.DA73_0232545"/>
<reference evidence="2" key="1">
    <citation type="journal article" date="2015" name="Genome Announc.">
        <title>Draft Genome Sequence of Tolypothrix boutellei Strain VB521301.</title>
        <authorList>
            <person name="Chandrababunaidu M.M."/>
            <person name="Singh D."/>
            <person name="Sen D."/>
            <person name="Bhan S."/>
            <person name="Das S."/>
            <person name="Gupta A."/>
            <person name="Adhikary S.P."/>
            <person name="Tripathy S."/>
        </authorList>
    </citation>
    <scope>NUCLEOTIDE SEQUENCE</scope>
    <source>
        <strain evidence="2">VB521301</strain>
    </source>
</reference>
<keyword evidence="3" id="KW-1185">Reference proteome</keyword>
<comment type="caution">
    <text evidence="2">The sequence shown here is derived from an EMBL/GenBank/DDBJ whole genome shotgun (WGS) entry which is preliminary data.</text>
</comment>
<evidence type="ECO:0000313" key="1">
    <source>
        <dbReference type="EMBL" id="KAF3885135.1"/>
    </source>
</evidence>
<evidence type="ECO:0000313" key="3">
    <source>
        <dbReference type="Proteomes" id="UP000029738"/>
    </source>
</evidence>
<dbReference type="Proteomes" id="UP000029738">
    <property type="component" value="Unassembled WGS sequence"/>
</dbReference>
<dbReference type="EMBL" id="JHEG04000001">
    <property type="protein sequence ID" value="KAF3885135.1"/>
    <property type="molecule type" value="Genomic_DNA"/>
</dbReference>
<accession>A0A0C1N3I3</accession>
<dbReference type="OrthoDB" id="9928004at2"/>
<proteinExistence type="predicted"/>
<evidence type="ECO:0000313" key="2">
    <source>
        <dbReference type="EMBL" id="KIE09142.1"/>
    </source>
</evidence>
<name>A0A0C1N3I3_9CYAN</name>
<organism evidence="2">
    <name type="scientific">Tolypothrix bouteillei VB521301</name>
    <dbReference type="NCBI Taxonomy" id="1479485"/>
    <lineage>
        <taxon>Bacteria</taxon>
        <taxon>Bacillati</taxon>
        <taxon>Cyanobacteriota</taxon>
        <taxon>Cyanophyceae</taxon>
        <taxon>Nostocales</taxon>
        <taxon>Tolypothrichaceae</taxon>
        <taxon>Tolypothrix</taxon>
    </lineage>
</organism>
<sequence>MEALSNRQIAIDLGDLEWGTLKIQAGSEIDVPDGMRTWWTLVNNEPEEKSVMYMEFYFELSENSQYISLWLKSEYDIFRPLRFGATPNNLHAVLTFERLMSYLSKLAEQMSGVLEIYPDLANFFSVTK</sequence>
<dbReference type="RefSeq" id="WP_050046362.1">
    <property type="nucleotide sequence ID" value="NZ_JHEG04000001.1"/>
</dbReference>
<dbReference type="AlphaFoldDB" id="A0A0C1N3I3"/>
<gene>
    <name evidence="2" type="ORF">DA73_0232545</name>
    <name evidence="1" type="ORF">DA73_0400006390</name>
</gene>
<protein>
    <submittedName>
        <fullName evidence="2">Uncharacterized protein</fullName>
    </submittedName>
</protein>
<reference evidence="1" key="2">
    <citation type="submission" date="2019-11" db="EMBL/GenBank/DDBJ databases">
        <title>Improved Assembly of Tolypothrix boutellei genome.</title>
        <authorList>
            <person name="Sarangi A.N."/>
            <person name="Mukherjee M."/>
            <person name="Ghosh S."/>
            <person name="Singh D."/>
            <person name="Das A."/>
            <person name="Kant S."/>
            <person name="Prusty A."/>
            <person name="Tripathy S."/>
        </authorList>
    </citation>
    <scope>NUCLEOTIDE SEQUENCE</scope>
    <source>
        <strain evidence="1">VB521301</strain>
    </source>
</reference>